<dbReference type="InterPro" id="IPR053134">
    <property type="entry name" value="RNA-dir_DNA_polymerase"/>
</dbReference>
<dbReference type="Proteomes" id="UP000075243">
    <property type="component" value="Unassembled WGS sequence"/>
</dbReference>
<dbReference type="Gene3D" id="3.30.70.270">
    <property type="match status" value="1"/>
</dbReference>
<dbReference type="PANTHER" id="PTHR24559">
    <property type="entry name" value="TRANSPOSON TY3-I GAG-POL POLYPROTEIN"/>
    <property type="match status" value="1"/>
</dbReference>
<dbReference type="SUPFAM" id="SSF56672">
    <property type="entry name" value="DNA/RNA polymerases"/>
    <property type="match status" value="1"/>
</dbReference>
<gene>
    <name evidence="2" type="ORF">KK1_042810</name>
</gene>
<feature type="domain" description="Reverse transcriptase" evidence="1">
    <location>
        <begin position="108"/>
        <end position="288"/>
    </location>
</feature>
<dbReference type="PANTHER" id="PTHR24559:SF450">
    <property type="entry name" value="RNA-DIRECTED DNA POLYMERASE HOMOLOG"/>
    <property type="match status" value="1"/>
</dbReference>
<dbReference type="Pfam" id="PF00078">
    <property type="entry name" value="RVT_1"/>
    <property type="match status" value="1"/>
</dbReference>
<evidence type="ECO:0000259" key="1">
    <source>
        <dbReference type="PROSITE" id="PS50878"/>
    </source>
</evidence>
<sequence>SWGDYSTLLIEHYGDICDDPMVELMRLRQKHFVCDLARMYEATKPTSMTLVAFVNSKPRPTRSLTPTYMLERRSKGLCYFCDEPYLGTQNPYAKNQKDIIDKLVQEYFKSRVIQDSSSPYASLLVLVGKKNGSWRLCVDYRDLNKGTVKKKFPIPLVDDLLDELNGSMVFSKIDLRVGYNQVRMDPENLCKTTFRMRRGHYEYMMIPFGLTNAPTIFQGLMSTVFQQILRKSLLVFFDNIHIYSRKLTDHLEHLRKVLTTLRINSLSARRSKCYFDVQRVEYWDILFLMKEFLQTPTKLKL</sequence>
<evidence type="ECO:0000313" key="2">
    <source>
        <dbReference type="EMBL" id="KYP36097.1"/>
    </source>
</evidence>
<dbReference type="AlphaFoldDB" id="A0A151R0L2"/>
<dbReference type="Gene3D" id="3.10.10.10">
    <property type="entry name" value="HIV Type 1 Reverse Transcriptase, subunit A, domain 1"/>
    <property type="match status" value="1"/>
</dbReference>
<dbReference type="InterPro" id="IPR000477">
    <property type="entry name" value="RT_dom"/>
</dbReference>
<protein>
    <submittedName>
        <fullName evidence="2">Transposon Ty3-G Gag-Pol polyprotein</fullName>
    </submittedName>
</protein>
<name>A0A151R0L2_CAJCA</name>
<dbReference type="EMBL" id="KQ484270">
    <property type="protein sequence ID" value="KYP36097.1"/>
    <property type="molecule type" value="Genomic_DNA"/>
</dbReference>
<evidence type="ECO:0000313" key="3">
    <source>
        <dbReference type="Proteomes" id="UP000075243"/>
    </source>
</evidence>
<reference evidence="2" key="1">
    <citation type="journal article" date="2012" name="Nat. Biotechnol.">
        <title>Draft genome sequence of pigeonpea (Cajanus cajan), an orphan legume crop of resource-poor farmers.</title>
        <authorList>
            <person name="Varshney R.K."/>
            <person name="Chen W."/>
            <person name="Li Y."/>
            <person name="Bharti A.K."/>
            <person name="Saxena R.K."/>
            <person name="Schlueter J.A."/>
            <person name="Donoghue M.T."/>
            <person name="Azam S."/>
            <person name="Fan G."/>
            <person name="Whaley A.M."/>
            <person name="Farmer A.D."/>
            <person name="Sheridan J."/>
            <person name="Iwata A."/>
            <person name="Tuteja R."/>
            <person name="Penmetsa R.V."/>
            <person name="Wu W."/>
            <person name="Upadhyaya H.D."/>
            <person name="Yang S.P."/>
            <person name="Shah T."/>
            <person name="Saxena K.B."/>
            <person name="Michael T."/>
            <person name="McCombie W.R."/>
            <person name="Yang B."/>
            <person name="Zhang G."/>
            <person name="Yang H."/>
            <person name="Wang J."/>
            <person name="Spillane C."/>
            <person name="Cook D.R."/>
            <person name="May G.D."/>
            <person name="Xu X."/>
            <person name="Jackson S.A."/>
        </authorList>
    </citation>
    <scope>NUCLEOTIDE SEQUENCE [LARGE SCALE GENOMIC DNA]</scope>
</reference>
<accession>A0A151R0L2</accession>
<dbReference type="Gramene" id="C.cajan_43752.t">
    <property type="protein sequence ID" value="C.cajan_43752.t"/>
    <property type="gene ID" value="C.cajan_43752"/>
</dbReference>
<dbReference type="PROSITE" id="PS50878">
    <property type="entry name" value="RT_POL"/>
    <property type="match status" value="1"/>
</dbReference>
<dbReference type="InterPro" id="IPR043128">
    <property type="entry name" value="Rev_trsase/Diguanyl_cyclase"/>
</dbReference>
<dbReference type="InterPro" id="IPR043502">
    <property type="entry name" value="DNA/RNA_pol_sf"/>
</dbReference>
<dbReference type="CDD" id="cd01647">
    <property type="entry name" value="RT_LTR"/>
    <property type="match status" value="1"/>
</dbReference>
<proteinExistence type="predicted"/>
<organism evidence="2 3">
    <name type="scientific">Cajanus cajan</name>
    <name type="common">Pigeon pea</name>
    <name type="synonym">Cajanus indicus</name>
    <dbReference type="NCBI Taxonomy" id="3821"/>
    <lineage>
        <taxon>Eukaryota</taxon>
        <taxon>Viridiplantae</taxon>
        <taxon>Streptophyta</taxon>
        <taxon>Embryophyta</taxon>
        <taxon>Tracheophyta</taxon>
        <taxon>Spermatophyta</taxon>
        <taxon>Magnoliopsida</taxon>
        <taxon>eudicotyledons</taxon>
        <taxon>Gunneridae</taxon>
        <taxon>Pentapetalae</taxon>
        <taxon>rosids</taxon>
        <taxon>fabids</taxon>
        <taxon>Fabales</taxon>
        <taxon>Fabaceae</taxon>
        <taxon>Papilionoideae</taxon>
        <taxon>50 kb inversion clade</taxon>
        <taxon>NPAAA clade</taxon>
        <taxon>indigoferoid/millettioid clade</taxon>
        <taxon>Phaseoleae</taxon>
        <taxon>Cajanus</taxon>
    </lineage>
</organism>
<keyword evidence="3" id="KW-1185">Reference proteome</keyword>
<feature type="non-terminal residue" evidence="2">
    <location>
        <position position="1"/>
    </location>
</feature>